<comment type="caution">
    <text evidence="1">The sequence shown here is derived from an EMBL/GenBank/DDBJ whole genome shotgun (WGS) entry which is preliminary data.</text>
</comment>
<name>A0ABP9HVT8_9ACTN</name>
<gene>
    <name evidence="1" type="ORF">GCM10023205_56280</name>
</gene>
<proteinExistence type="predicted"/>
<organism evidence="1 2">
    <name type="scientific">Yinghuangia aomiensis</name>
    <dbReference type="NCBI Taxonomy" id="676205"/>
    <lineage>
        <taxon>Bacteria</taxon>
        <taxon>Bacillati</taxon>
        <taxon>Actinomycetota</taxon>
        <taxon>Actinomycetes</taxon>
        <taxon>Kitasatosporales</taxon>
        <taxon>Streptomycetaceae</taxon>
        <taxon>Yinghuangia</taxon>
    </lineage>
</organism>
<dbReference type="Proteomes" id="UP001500466">
    <property type="component" value="Unassembled WGS sequence"/>
</dbReference>
<sequence>MTAIAPEAAPPARTAVPGMPEDGVADALLRLSAARAGGALFGAHGTVYLRDGAVVHAESPDAPSLDVLLDGTAHVAPGVLEICRLEALFDAAFFVLGPDSGPARFRPGAAHRSGPGHPVAAATVARESHRRRAMLDRVYPNPRLDGAPVRRHARPAARVTRRQRAVLRLADGVRTPSAIALALGCPAFHVLVEVRRLAAAGLVDVRPPDPDPEPLAPPPWLTAAAAPTAPPDVALLIRLRDALAAW</sequence>
<evidence type="ECO:0000313" key="1">
    <source>
        <dbReference type="EMBL" id="GAA4980102.1"/>
    </source>
</evidence>
<keyword evidence="2" id="KW-1185">Reference proteome</keyword>
<dbReference type="EMBL" id="BAABHS010000022">
    <property type="protein sequence ID" value="GAA4980102.1"/>
    <property type="molecule type" value="Genomic_DNA"/>
</dbReference>
<accession>A0ABP9HVT8</accession>
<evidence type="ECO:0008006" key="3">
    <source>
        <dbReference type="Google" id="ProtNLM"/>
    </source>
</evidence>
<protein>
    <recommendedName>
        <fullName evidence="3">Transcriptional regulator</fullName>
    </recommendedName>
</protein>
<evidence type="ECO:0000313" key="2">
    <source>
        <dbReference type="Proteomes" id="UP001500466"/>
    </source>
</evidence>
<reference evidence="2" key="1">
    <citation type="journal article" date="2019" name="Int. J. Syst. Evol. Microbiol.">
        <title>The Global Catalogue of Microorganisms (GCM) 10K type strain sequencing project: providing services to taxonomists for standard genome sequencing and annotation.</title>
        <authorList>
            <consortium name="The Broad Institute Genomics Platform"/>
            <consortium name="The Broad Institute Genome Sequencing Center for Infectious Disease"/>
            <person name="Wu L."/>
            <person name="Ma J."/>
        </authorList>
    </citation>
    <scope>NUCLEOTIDE SEQUENCE [LARGE SCALE GENOMIC DNA]</scope>
    <source>
        <strain evidence="2">JCM 17986</strain>
    </source>
</reference>